<protein>
    <recommendedName>
        <fullName evidence="2">Integrase catalytic domain-containing protein</fullName>
    </recommendedName>
</protein>
<proteinExistence type="predicted"/>
<sequence length="115" mass="12876">MVRTDGGTQFTSLEFNESAKEYSFSHRIPSPRFPQSNGEAEKAVDILSKSEDPNLGFLSHRCTPLESGLSPADLLFGRKLRNTLPMIPPQLRPTRDNDADVQGFSRKDLALKKEK</sequence>
<organism evidence="3 4">
    <name type="scientific">Dryococelus australis</name>
    <dbReference type="NCBI Taxonomy" id="614101"/>
    <lineage>
        <taxon>Eukaryota</taxon>
        <taxon>Metazoa</taxon>
        <taxon>Ecdysozoa</taxon>
        <taxon>Arthropoda</taxon>
        <taxon>Hexapoda</taxon>
        <taxon>Insecta</taxon>
        <taxon>Pterygota</taxon>
        <taxon>Neoptera</taxon>
        <taxon>Polyneoptera</taxon>
        <taxon>Phasmatodea</taxon>
        <taxon>Verophasmatodea</taxon>
        <taxon>Anareolatae</taxon>
        <taxon>Phasmatidae</taxon>
        <taxon>Eurycanthinae</taxon>
        <taxon>Dryococelus</taxon>
    </lineage>
</organism>
<dbReference type="PANTHER" id="PTHR37984">
    <property type="entry name" value="PROTEIN CBG26694"/>
    <property type="match status" value="1"/>
</dbReference>
<dbReference type="Gene3D" id="3.30.420.10">
    <property type="entry name" value="Ribonuclease H-like superfamily/Ribonuclease H"/>
    <property type="match status" value="1"/>
</dbReference>
<dbReference type="Proteomes" id="UP001159363">
    <property type="component" value="Chromosome 5"/>
</dbReference>
<keyword evidence="4" id="KW-1185">Reference proteome</keyword>
<comment type="caution">
    <text evidence="3">The sequence shown here is derived from an EMBL/GenBank/DDBJ whole genome shotgun (WGS) entry which is preliminary data.</text>
</comment>
<dbReference type="EMBL" id="JARBHB010000006">
    <property type="protein sequence ID" value="KAJ8881733.1"/>
    <property type="molecule type" value="Genomic_DNA"/>
</dbReference>
<feature type="domain" description="Integrase catalytic" evidence="2">
    <location>
        <begin position="1"/>
        <end position="97"/>
    </location>
</feature>
<dbReference type="SUPFAM" id="SSF53098">
    <property type="entry name" value="Ribonuclease H-like"/>
    <property type="match status" value="1"/>
</dbReference>
<name>A0ABQ9HBR3_9NEOP</name>
<evidence type="ECO:0000313" key="4">
    <source>
        <dbReference type="Proteomes" id="UP001159363"/>
    </source>
</evidence>
<gene>
    <name evidence="3" type="ORF">PR048_018219</name>
</gene>
<evidence type="ECO:0000256" key="1">
    <source>
        <dbReference type="SAM" id="MobiDB-lite"/>
    </source>
</evidence>
<accession>A0ABQ9HBR3</accession>
<dbReference type="InterPro" id="IPR012337">
    <property type="entry name" value="RNaseH-like_sf"/>
</dbReference>
<dbReference type="PANTHER" id="PTHR37984:SF5">
    <property type="entry name" value="PROTEIN NYNRIN-LIKE"/>
    <property type="match status" value="1"/>
</dbReference>
<reference evidence="3 4" key="1">
    <citation type="submission" date="2023-02" db="EMBL/GenBank/DDBJ databases">
        <title>LHISI_Scaffold_Assembly.</title>
        <authorList>
            <person name="Stuart O.P."/>
            <person name="Cleave R."/>
            <person name="Magrath M.J.L."/>
            <person name="Mikheyev A.S."/>
        </authorList>
    </citation>
    <scope>NUCLEOTIDE SEQUENCE [LARGE SCALE GENOMIC DNA]</scope>
    <source>
        <strain evidence="3">Daus_M_001</strain>
        <tissue evidence="3">Leg muscle</tissue>
    </source>
</reference>
<feature type="region of interest" description="Disordered" evidence="1">
    <location>
        <begin position="85"/>
        <end position="115"/>
    </location>
</feature>
<dbReference type="InterPro" id="IPR050951">
    <property type="entry name" value="Retrovirus_Pol_polyprotein"/>
</dbReference>
<dbReference type="PROSITE" id="PS50994">
    <property type="entry name" value="INTEGRASE"/>
    <property type="match status" value="1"/>
</dbReference>
<dbReference type="InterPro" id="IPR001584">
    <property type="entry name" value="Integrase_cat-core"/>
</dbReference>
<dbReference type="InterPro" id="IPR036397">
    <property type="entry name" value="RNaseH_sf"/>
</dbReference>
<evidence type="ECO:0000313" key="3">
    <source>
        <dbReference type="EMBL" id="KAJ8881733.1"/>
    </source>
</evidence>
<feature type="compositionally biased region" description="Basic and acidic residues" evidence="1">
    <location>
        <begin position="105"/>
        <end position="115"/>
    </location>
</feature>
<evidence type="ECO:0000259" key="2">
    <source>
        <dbReference type="PROSITE" id="PS50994"/>
    </source>
</evidence>